<dbReference type="InterPro" id="IPR003777">
    <property type="entry name" value="XdhC_CoxI"/>
</dbReference>
<comment type="caution">
    <text evidence="3">The sequence shown here is derived from an EMBL/GenBank/DDBJ whole genome shotgun (WGS) entry which is preliminary data.</text>
</comment>
<dbReference type="PANTHER" id="PTHR30388">
    <property type="entry name" value="ALDEHYDE OXIDOREDUCTASE MOLYBDENUM COFACTOR ASSEMBLY PROTEIN"/>
    <property type="match status" value="1"/>
</dbReference>
<dbReference type="Pfam" id="PF02625">
    <property type="entry name" value="XdhC_CoxI"/>
    <property type="match status" value="1"/>
</dbReference>
<dbReference type="Gene3D" id="3.40.50.720">
    <property type="entry name" value="NAD(P)-binding Rossmann-like Domain"/>
    <property type="match status" value="1"/>
</dbReference>
<dbReference type="PANTHER" id="PTHR30388:SF4">
    <property type="entry name" value="MOLYBDENUM COFACTOR INSERTION CHAPERONE PAOD"/>
    <property type="match status" value="1"/>
</dbReference>
<name>A0A963YTB6_9PROT</name>
<proteinExistence type="predicted"/>
<keyword evidence="4" id="KW-1185">Reference proteome</keyword>
<accession>A0A963YTB6</accession>
<feature type="domain" description="XdhC- CoxI" evidence="1">
    <location>
        <begin position="14"/>
        <end position="81"/>
    </location>
</feature>
<protein>
    <submittedName>
        <fullName evidence="3">XdhC family protein</fullName>
    </submittedName>
</protein>
<evidence type="ECO:0000313" key="3">
    <source>
        <dbReference type="EMBL" id="MCB8875978.1"/>
    </source>
</evidence>
<dbReference type="RefSeq" id="WP_227321618.1">
    <property type="nucleotide sequence ID" value="NZ_JAESVB010000004.1"/>
</dbReference>
<dbReference type="EMBL" id="JAESVB010000004">
    <property type="protein sequence ID" value="MCB8875978.1"/>
    <property type="molecule type" value="Genomic_DNA"/>
</dbReference>
<dbReference type="Proteomes" id="UP000708298">
    <property type="component" value="Unassembled WGS sequence"/>
</dbReference>
<evidence type="ECO:0000259" key="2">
    <source>
        <dbReference type="Pfam" id="PF13478"/>
    </source>
</evidence>
<reference evidence="3" key="2">
    <citation type="submission" date="2021-01" db="EMBL/GenBank/DDBJ databases">
        <authorList>
            <person name="Mieszkin S."/>
            <person name="Pouder E."/>
            <person name="Alain K."/>
        </authorList>
    </citation>
    <scope>NUCLEOTIDE SEQUENCE</scope>
    <source>
        <strain evidence="3">HW T2.11</strain>
    </source>
</reference>
<organism evidence="3 4">
    <name type="scientific">Acidisoma silvae</name>
    <dbReference type="NCBI Taxonomy" id="2802396"/>
    <lineage>
        <taxon>Bacteria</taxon>
        <taxon>Pseudomonadati</taxon>
        <taxon>Pseudomonadota</taxon>
        <taxon>Alphaproteobacteria</taxon>
        <taxon>Acetobacterales</taxon>
        <taxon>Acidocellaceae</taxon>
        <taxon>Acidisoma</taxon>
    </lineage>
</organism>
<dbReference type="InterPro" id="IPR052698">
    <property type="entry name" value="MoCofactor_Util/Proc"/>
</dbReference>
<evidence type="ECO:0000313" key="4">
    <source>
        <dbReference type="Proteomes" id="UP000708298"/>
    </source>
</evidence>
<evidence type="ECO:0000259" key="1">
    <source>
        <dbReference type="Pfam" id="PF02625"/>
    </source>
</evidence>
<dbReference type="Pfam" id="PF13478">
    <property type="entry name" value="XdhC_C"/>
    <property type="match status" value="1"/>
</dbReference>
<feature type="domain" description="XdhC Rossmann" evidence="2">
    <location>
        <begin position="178"/>
        <end position="318"/>
    </location>
</feature>
<reference evidence="3" key="1">
    <citation type="journal article" date="2021" name="Microorganisms">
        <title>Acidisoma silvae sp. nov. and Acidisomacellulosilytica sp. nov., Two Acidophilic Bacteria Isolated from Decaying Wood, Hydrolyzing Cellulose and Producing Poly-3-hydroxybutyrate.</title>
        <authorList>
            <person name="Mieszkin S."/>
            <person name="Pouder E."/>
            <person name="Uroz S."/>
            <person name="Simon-Colin C."/>
            <person name="Alain K."/>
        </authorList>
    </citation>
    <scope>NUCLEOTIDE SEQUENCE</scope>
    <source>
        <strain evidence="3">HW T2.11</strain>
    </source>
</reference>
<gene>
    <name evidence="3" type="ORF">ASILVAE211_12365</name>
</gene>
<dbReference type="InterPro" id="IPR027051">
    <property type="entry name" value="XdhC_Rossmann_dom"/>
</dbReference>
<sequence length="328" mass="34151">MTSTQDPLRDGWTWAQAGESVACATVLRTWGSSPCAAGSHMVVGQSGRISGAVSGGCVESAVIQTAQRILAEGGAERLSFGVADELAWSVGLACGGQIEIYVEPLQTAILPALFAARERRDSLAVARRLDGGGARVIANGEAAFGPAVAEALSADTPVLCDVGGEPFFVEAFNPAPRLIIIGAVRIAQSLAPMARLAGFETVIIDPREHFCTPERFPDTRLVLDWPDSGLATLGLDVRCAVVTMTHDPKFDDPALIEALAAPVFYVGALGSRRSHAARLERLRESGVAEAALARIHGPVGLDIGGIGPSEIAVSIVAGVIAARRGRRS</sequence>
<dbReference type="AlphaFoldDB" id="A0A963YTB6"/>